<evidence type="ECO:0000313" key="1">
    <source>
        <dbReference type="EMBL" id="OIN95613.1"/>
    </source>
</evidence>
<sequence>MLSQNVRISLNFSDEQIKFLDSLSRKCKHNGGIRLSRSCIMRCLIKIVSELEFDFTDFAKVKRK</sequence>
<comment type="caution">
    <text evidence="1">The sequence shown here is derived from an EMBL/GenBank/DDBJ whole genome shotgun (WGS) entry which is preliminary data.</text>
</comment>
<proteinExistence type="predicted"/>
<dbReference type="AlphaFoldDB" id="A0A1J4SBM1"/>
<gene>
    <name evidence="1" type="ORF">AUJ66_08810</name>
</gene>
<evidence type="ECO:0008006" key="3">
    <source>
        <dbReference type="Google" id="ProtNLM"/>
    </source>
</evidence>
<dbReference type="EMBL" id="MNUO01000133">
    <property type="protein sequence ID" value="OIN95613.1"/>
    <property type="molecule type" value="Genomic_DNA"/>
</dbReference>
<dbReference type="STRING" id="1817893.AUJ66_08810"/>
<name>A0A1J4SBM1_9BACT</name>
<organism evidence="1 2">
    <name type="scientific">Candidatus Desantisbacteria bacterium CG1_02_38_46</name>
    <dbReference type="NCBI Taxonomy" id="1817893"/>
    <lineage>
        <taxon>Bacteria</taxon>
        <taxon>Candidatus Desantisiibacteriota</taxon>
    </lineage>
</organism>
<accession>A0A1J4SBM1</accession>
<protein>
    <recommendedName>
        <fullName evidence="3">Ribbon-helix-helix protein CopG domain-containing protein</fullName>
    </recommendedName>
</protein>
<evidence type="ECO:0000313" key="2">
    <source>
        <dbReference type="Proteomes" id="UP000182278"/>
    </source>
</evidence>
<reference evidence="1 2" key="1">
    <citation type="journal article" date="2016" name="Environ. Microbiol.">
        <title>Genomic resolution of a cold subsurface aquifer community provides metabolic insights for novel microbes adapted to high CO concentrations.</title>
        <authorList>
            <person name="Probst A.J."/>
            <person name="Castelle C.J."/>
            <person name="Singh A."/>
            <person name="Brown C.T."/>
            <person name="Anantharaman K."/>
            <person name="Sharon I."/>
            <person name="Hug L.A."/>
            <person name="Burstein D."/>
            <person name="Emerson J.B."/>
            <person name="Thomas B.C."/>
            <person name="Banfield J.F."/>
        </authorList>
    </citation>
    <scope>NUCLEOTIDE SEQUENCE [LARGE SCALE GENOMIC DNA]</scope>
    <source>
        <strain evidence="1">CG1_02_38_46</strain>
    </source>
</reference>
<dbReference type="Proteomes" id="UP000182278">
    <property type="component" value="Unassembled WGS sequence"/>
</dbReference>